<dbReference type="Gene3D" id="2.30.30.40">
    <property type="entry name" value="SH3 Domains"/>
    <property type="match status" value="1"/>
</dbReference>
<organism evidence="2 3">
    <name type="scientific">Saccharophagus degradans (strain 2-40 / ATCC 43961 / DSM 17024)</name>
    <dbReference type="NCBI Taxonomy" id="203122"/>
    <lineage>
        <taxon>Bacteria</taxon>
        <taxon>Pseudomonadati</taxon>
        <taxon>Pseudomonadota</taxon>
        <taxon>Gammaproteobacteria</taxon>
        <taxon>Cellvibrionales</taxon>
        <taxon>Cellvibrionaceae</taxon>
        <taxon>Saccharophagus</taxon>
    </lineage>
</organism>
<dbReference type="PANTHER" id="PTHR22617">
    <property type="entry name" value="CHEMOTAXIS SENSOR HISTIDINE KINASE-RELATED"/>
    <property type="match status" value="1"/>
</dbReference>
<evidence type="ECO:0000313" key="2">
    <source>
        <dbReference type="EMBL" id="ABD82887.1"/>
    </source>
</evidence>
<dbReference type="Pfam" id="PF01584">
    <property type="entry name" value="CheW"/>
    <property type="match status" value="1"/>
</dbReference>
<dbReference type="AlphaFoldDB" id="Q21EJ2"/>
<dbReference type="PANTHER" id="PTHR22617:SF43">
    <property type="entry name" value="PROTEIN PILI"/>
    <property type="match status" value="1"/>
</dbReference>
<proteinExistence type="predicted"/>
<dbReference type="HOGENOM" id="CLU_048995_6_1_6"/>
<dbReference type="PROSITE" id="PS50851">
    <property type="entry name" value="CHEW"/>
    <property type="match status" value="1"/>
</dbReference>
<evidence type="ECO:0000313" key="3">
    <source>
        <dbReference type="Proteomes" id="UP000001947"/>
    </source>
</evidence>
<dbReference type="GeneID" id="98615241"/>
<dbReference type="SMART" id="SM00260">
    <property type="entry name" value="CheW"/>
    <property type="match status" value="1"/>
</dbReference>
<dbReference type="OrthoDB" id="5298045at2"/>
<name>Q21EJ2_SACD2</name>
<dbReference type="RefSeq" id="WP_011470102.1">
    <property type="nucleotide sequence ID" value="NC_007912.1"/>
</dbReference>
<protein>
    <submittedName>
        <fullName evidence="2">CheW-like protein</fullName>
    </submittedName>
</protein>
<reference evidence="2 3" key="1">
    <citation type="journal article" date="2008" name="PLoS Genet.">
        <title>Complete genome sequence of the complex carbohydrate-degrading marine bacterium, Saccharophagus degradans strain 2-40 T.</title>
        <authorList>
            <person name="Weiner R.M."/>
            <person name="Taylor L.E.II."/>
            <person name="Henrissat B."/>
            <person name="Hauser L."/>
            <person name="Land M."/>
            <person name="Coutinho P.M."/>
            <person name="Rancurel C."/>
            <person name="Saunders E.H."/>
            <person name="Longmire A.G."/>
            <person name="Zhang H."/>
            <person name="Bayer E.A."/>
            <person name="Gilbert H.J."/>
            <person name="Larimer F."/>
            <person name="Zhulin I.B."/>
            <person name="Ekborg N.A."/>
            <person name="Lamed R."/>
            <person name="Richardson P.M."/>
            <person name="Borovok I."/>
            <person name="Hutcheson S."/>
        </authorList>
    </citation>
    <scope>NUCLEOTIDE SEQUENCE [LARGE SCALE GENOMIC DNA]</scope>
    <source>
        <strain evidence="3">2-40 / ATCC 43961 / DSM 17024</strain>
    </source>
</reference>
<dbReference type="KEGG" id="sde:Sde_3632"/>
<dbReference type="GO" id="GO:0006935">
    <property type="term" value="P:chemotaxis"/>
    <property type="evidence" value="ECO:0007669"/>
    <property type="project" value="InterPro"/>
</dbReference>
<accession>Q21EJ2</accession>
<dbReference type="STRING" id="203122.Sde_3632"/>
<dbReference type="eggNOG" id="COG0835">
    <property type="taxonomic scope" value="Bacteria"/>
</dbReference>
<dbReference type="GO" id="GO:0007165">
    <property type="term" value="P:signal transduction"/>
    <property type="evidence" value="ECO:0007669"/>
    <property type="project" value="InterPro"/>
</dbReference>
<evidence type="ECO:0000259" key="1">
    <source>
        <dbReference type="PROSITE" id="PS50851"/>
    </source>
</evidence>
<sequence>MSQNAAFQALVHLSSLSRSAAKGLPEQMNVVPRWSGVGFSVMGKKFVAPMGQVTELMELPSSTRLPGVQPWVIGLSNVRGRLLPLFDLAHFFEGKMTGHKKNHRVLVLETDTLYSGLVVDRAFGMQHFNVDSFSTDTAELDSQLTPFVDGTYQDDSGERWNVFSVANLAADARFINAAL</sequence>
<dbReference type="InterPro" id="IPR039315">
    <property type="entry name" value="CheW"/>
</dbReference>
<dbReference type="InterPro" id="IPR036061">
    <property type="entry name" value="CheW-like_dom_sf"/>
</dbReference>
<dbReference type="InterPro" id="IPR002545">
    <property type="entry name" value="CheW-lke_dom"/>
</dbReference>
<dbReference type="EMBL" id="CP000282">
    <property type="protein sequence ID" value="ABD82887.1"/>
    <property type="molecule type" value="Genomic_DNA"/>
</dbReference>
<gene>
    <name evidence="2" type="ordered locus">Sde_3632</name>
</gene>
<keyword evidence="3" id="KW-1185">Reference proteome</keyword>
<dbReference type="SUPFAM" id="SSF50341">
    <property type="entry name" value="CheW-like"/>
    <property type="match status" value="1"/>
</dbReference>
<dbReference type="Proteomes" id="UP000001947">
    <property type="component" value="Chromosome"/>
</dbReference>
<dbReference type="Gene3D" id="2.40.50.180">
    <property type="entry name" value="CheA-289, Domain 4"/>
    <property type="match status" value="1"/>
</dbReference>
<dbReference type="GO" id="GO:0005829">
    <property type="term" value="C:cytosol"/>
    <property type="evidence" value="ECO:0007669"/>
    <property type="project" value="TreeGrafter"/>
</dbReference>
<feature type="domain" description="CheW-like" evidence="1">
    <location>
        <begin position="33"/>
        <end position="174"/>
    </location>
</feature>